<dbReference type="Proteomes" id="UP001215280">
    <property type="component" value="Unassembled WGS sequence"/>
</dbReference>
<organism evidence="1 2">
    <name type="scientific">Mycena maculata</name>
    <dbReference type="NCBI Taxonomy" id="230809"/>
    <lineage>
        <taxon>Eukaryota</taxon>
        <taxon>Fungi</taxon>
        <taxon>Dikarya</taxon>
        <taxon>Basidiomycota</taxon>
        <taxon>Agaricomycotina</taxon>
        <taxon>Agaricomycetes</taxon>
        <taxon>Agaricomycetidae</taxon>
        <taxon>Agaricales</taxon>
        <taxon>Marasmiineae</taxon>
        <taxon>Mycenaceae</taxon>
        <taxon>Mycena</taxon>
    </lineage>
</organism>
<name>A0AAD7JAB8_9AGAR</name>
<protein>
    <submittedName>
        <fullName evidence="1">Uncharacterized protein</fullName>
    </submittedName>
</protein>
<comment type="caution">
    <text evidence="1">The sequence shown here is derived from an EMBL/GenBank/DDBJ whole genome shotgun (WGS) entry which is preliminary data.</text>
</comment>
<evidence type="ECO:0000313" key="1">
    <source>
        <dbReference type="EMBL" id="KAJ7760615.1"/>
    </source>
</evidence>
<dbReference type="AlphaFoldDB" id="A0AAD7JAB8"/>
<gene>
    <name evidence="1" type="ORF">DFH07DRAFT_771705</name>
</gene>
<reference evidence="1" key="1">
    <citation type="submission" date="2023-03" db="EMBL/GenBank/DDBJ databases">
        <title>Massive genome expansion in bonnet fungi (Mycena s.s.) driven by repeated elements and novel gene families across ecological guilds.</title>
        <authorList>
            <consortium name="Lawrence Berkeley National Laboratory"/>
            <person name="Harder C.B."/>
            <person name="Miyauchi S."/>
            <person name="Viragh M."/>
            <person name="Kuo A."/>
            <person name="Thoen E."/>
            <person name="Andreopoulos B."/>
            <person name="Lu D."/>
            <person name="Skrede I."/>
            <person name="Drula E."/>
            <person name="Henrissat B."/>
            <person name="Morin E."/>
            <person name="Kohler A."/>
            <person name="Barry K."/>
            <person name="LaButti K."/>
            <person name="Morin E."/>
            <person name="Salamov A."/>
            <person name="Lipzen A."/>
            <person name="Mereny Z."/>
            <person name="Hegedus B."/>
            <person name="Baldrian P."/>
            <person name="Stursova M."/>
            <person name="Weitz H."/>
            <person name="Taylor A."/>
            <person name="Grigoriev I.V."/>
            <person name="Nagy L.G."/>
            <person name="Martin F."/>
            <person name="Kauserud H."/>
        </authorList>
    </citation>
    <scope>NUCLEOTIDE SEQUENCE</scope>
    <source>
        <strain evidence="1">CBHHK188m</strain>
    </source>
</reference>
<sequence length="309" mass="34062">MTANDGTKKWMRLTKIYHRLPLVLTSANRSYPYLLACYSSSVGLRKSTMHVMFKDLIGKLGIGTKKLDAWWVLQFKKEGQNAVTLMMMVTGYLRCQPMRTNVHCDNNCSPLLTGANQLSVMLAERKKIYNDFCLDRPVIHKFNTNQLLRSDLNSLKAHGDRTFGIVEFGGSARLCDVRETKSTTPDILTGLILMVACGAQMGTPIARPTSSVATSDDHEGKIRRMVSSLDQAVVPGDNQAYRSLDSVASQLGGGLLPSLKPKLSTHLIEGFLSIISINLCRWFDGSGPENLSTFLQPLRSCTAAGDNND</sequence>
<accession>A0AAD7JAB8</accession>
<evidence type="ECO:0000313" key="2">
    <source>
        <dbReference type="Proteomes" id="UP001215280"/>
    </source>
</evidence>
<dbReference type="EMBL" id="JARJLG010000048">
    <property type="protein sequence ID" value="KAJ7760615.1"/>
    <property type="molecule type" value="Genomic_DNA"/>
</dbReference>
<proteinExistence type="predicted"/>
<keyword evidence="2" id="KW-1185">Reference proteome</keyword>